<comment type="function">
    <text evidence="2 10 12">Catalyzes the transfer of a dimethylallyl group onto the adenine at position 37 in tRNAs that read codons beginning with uridine, leading to the formation of N6-(dimethylallyl)adenosine (i(6)A).</text>
</comment>
<dbReference type="EMBL" id="FUWY01000003">
    <property type="protein sequence ID" value="SJZ69143.1"/>
    <property type="molecule type" value="Genomic_DNA"/>
</dbReference>
<comment type="cofactor">
    <cofactor evidence="1 10">
        <name>Mg(2+)</name>
        <dbReference type="ChEBI" id="CHEBI:18420"/>
    </cofactor>
</comment>
<evidence type="ECO:0000313" key="14">
    <source>
        <dbReference type="EMBL" id="SJZ69143.1"/>
    </source>
</evidence>
<evidence type="ECO:0000256" key="7">
    <source>
        <dbReference type="ARBA" id="ARBA00022840"/>
    </source>
</evidence>
<dbReference type="GO" id="GO:0006400">
    <property type="term" value="P:tRNA modification"/>
    <property type="evidence" value="ECO:0007669"/>
    <property type="project" value="TreeGrafter"/>
</dbReference>
<reference evidence="15" key="1">
    <citation type="submission" date="2017-02" db="EMBL/GenBank/DDBJ databases">
        <authorList>
            <person name="Varghese N."/>
            <person name="Submissions S."/>
        </authorList>
    </citation>
    <scope>NUCLEOTIDE SEQUENCE [LARGE SCALE GENOMIC DNA]</scope>
    <source>
        <strain evidence="15">ATCC 25662</strain>
    </source>
</reference>
<dbReference type="InterPro" id="IPR027417">
    <property type="entry name" value="P-loop_NTPase"/>
</dbReference>
<evidence type="ECO:0000256" key="12">
    <source>
        <dbReference type="RuleBase" id="RU003784"/>
    </source>
</evidence>
<accession>A0A1T4MQA1</accession>
<dbReference type="PANTHER" id="PTHR11088:SF60">
    <property type="entry name" value="TRNA DIMETHYLALLYLTRANSFERASE"/>
    <property type="match status" value="1"/>
</dbReference>
<evidence type="ECO:0000256" key="6">
    <source>
        <dbReference type="ARBA" id="ARBA00022741"/>
    </source>
</evidence>
<dbReference type="STRING" id="118967.SAMN02745191_1353"/>
<dbReference type="EC" id="2.5.1.75" evidence="10"/>
<dbReference type="InterPro" id="IPR018022">
    <property type="entry name" value="IPT"/>
</dbReference>
<keyword evidence="6 10" id="KW-0547">Nucleotide-binding</keyword>
<proteinExistence type="inferred from homology"/>
<evidence type="ECO:0000256" key="8">
    <source>
        <dbReference type="ARBA" id="ARBA00022842"/>
    </source>
</evidence>
<dbReference type="OrthoDB" id="9776390at2"/>
<dbReference type="HAMAP" id="MF_00185">
    <property type="entry name" value="IPP_trans"/>
    <property type="match status" value="1"/>
</dbReference>
<evidence type="ECO:0000256" key="9">
    <source>
        <dbReference type="ARBA" id="ARBA00049563"/>
    </source>
</evidence>
<dbReference type="NCBIfam" id="TIGR00174">
    <property type="entry name" value="miaA"/>
    <property type="match status" value="1"/>
</dbReference>
<feature type="binding site" evidence="10">
    <location>
        <begin position="9"/>
        <end position="16"/>
    </location>
    <ligand>
        <name>ATP</name>
        <dbReference type="ChEBI" id="CHEBI:30616"/>
    </ligand>
</feature>
<keyword evidence="15" id="KW-1185">Reference proteome</keyword>
<keyword evidence="5 10" id="KW-0819">tRNA processing</keyword>
<keyword evidence="7 10" id="KW-0067">ATP-binding</keyword>
<comment type="similarity">
    <text evidence="3 10 13">Belongs to the IPP transferase family.</text>
</comment>
<feature type="binding site" evidence="10">
    <location>
        <begin position="11"/>
        <end position="16"/>
    </location>
    <ligand>
        <name>substrate</name>
    </ligand>
</feature>
<evidence type="ECO:0000256" key="1">
    <source>
        <dbReference type="ARBA" id="ARBA00001946"/>
    </source>
</evidence>
<organism evidence="14 15">
    <name type="scientific">Anaerorhabdus furcosa</name>
    <dbReference type="NCBI Taxonomy" id="118967"/>
    <lineage>
        <taxon>Bacteria</taxon>
        <taxon>Bacillati</taxon>
        <taxon>Bacillota</taxon>
        <taxon>Erysipelotrichia</taxon>
        <taxon>Erysipelotrichales</taxon>
        <taxon>Erysipelotrichaceae</taxon>
        <taxon>Anaerorhabdus</taxon>
    </lineage>
</organism>
<name>A0A1T4MQA1_9FIRM</name>
<comment type="catalytic activity">
    <reaction evidence="9 10 11">
        <text>adenosine(37) in tRNA + dimethylallyl diphosphate = N(6)-dimethylallyladenosine(37) in tRNA + diphosphate</text>
        <dbReference type="Rhea" id="RHEA:26482"/>
        <dbReference type="Rhea" id="RHEA-COMP:10162"/>
        <dbReference type="Rhea" id="RHEA-COMP:10375"/>
        <dbReference type="ChEBI" id="CHEBI:33019"/>
        <dbReference type="ChEBI" id="CHEBI:57623"/>
        <dbReference type="ChEBI" id="CHEBI:74411"/>
        <dbReference type="ChEBI" id="CHEBI:74415"/>
        <dbReference type="EC" id="2.5.1.75"/>
    </reaction>
</comment>
<evidence type="ECO:0000256" key="3">
    <source>
        <dbReference type="ARBA" id="ARBA00005842"/>
    </source>
</evidence>
<dbReference type="GO" id="GO:0005524">
    <property type="term" value="F:ATP binding"/>
    <property type="evidence" value="ECO:0007669"/>
    <property type="project" value="UniProtKB-UniRule"/>
</dbReference>
<dbReference type="Pfam" id="PF01715">
    <property type="entry name" value="IPPT"/>
    <property type="match status" value="1"/>
</dbReference>
<dbReference type="Gene3D" id="3.40.50.300">
    <property type="entry name" value="P-loop containing nucleotide triphosphate hydrolases"/>
    <property type="match status" value="1"/>
</dbReference>
<evidence type="ECO:0000256" key="5">
    <source>
        <dbReference type="ARBA" id="ARBA00022694"/>
    </source>
</evidence>
<evidence type="ECO:0000256" key="4">
    <source>
        <dbReference type="ARBA" id="ARBA00022679"/>
    </source>
</evidence>
<evidence type="ECO:0000313" key="15">
    <source>
        <dbReference type="Proteomes" id="UP000243297"/>
    </source>
</evidence>
<keyword evidence="8 10" id="KW-0460">Magnesium</keyword>
<keyword evidence="4 10" id="KW-0808">Transferase</keyword>
<dbReference type="RefSeq" id="WP_078711758.1">
    <property type="nucleotide sequence ID" value="NZ_FUWY01000003.1"/>
</dbReference>
<dbReference type="Proteomes" id="UP000243297">
    <property type="component" value="Unassembled WGS sequence"/>
</dbReference>
<evidence type="ECO:0000256" key="10">
    <source>
        <dbReference type="HAMAP-Rule" id="MF_00185"/>
    </source>
</evidence>
<evidence type="ECO:0000256" key="13">
    <source>
        <dbReference type="RuleBase" id="RU003785"/>
    </source>
</evidence>
<dbReference type="InterPro" id="IPR039657">
    <property type="entry name" value="Dimethylallyltransferase"/>
</dbReference>
<dbReference type="SUPFAM" id="SSF52540">
    <property type="entry name" value="P-loop containing nucleoside triphosphate hydrolases"/>
    <property type="match status" value="2"/>
</dbReference>
<feature type="region of interest" description="Interaction with substrate tRNA" evidence="10">
    <location>
        <begin position="34"/>
        <end position="37"/>
    </location>
</feature>
<dbReference type="GO" id="GO:0052381">
    <property type="term" value="F:tRNA dimethylallyltransferase activity"/>
    <property type="evidence" value="ECO:0007669"/>
    <property type="project" value="UniProtKB-UniRule"/>
</dbReference>
<feature type="site" description="Interaction with substrate tRNA" evidence="10">
    <location>
        <position position="100"/>
    </location>
</feature>
<comment type="subunit">
    <text evidence="10">Monomer.</text>
</comment>
<dbReference type="PANTHER" id="PTHR11088">
    <property type="entry name" value="TRNA DIMETHYLALLYLTRANSFERASE"/>
    <property type="match status" value="1"/>
</dbReference>
<dbReference type="AlphaFoldDB" id="A0A1T4MQA1"/>
<comment type="caution">
    <text evidence="10">Lacks conserved residue(s) required for the propagation of feature annotation.</text>
</comment>
<sequence length="306" mass="35497">MKKVLVLVGPTAVGKTDFSIELAKQFDGEIISGDSIQVYRGFDIGSGKISKEEMQDVSHSCIDILEPTDKYSVADFQANAREKIDEILSHQHLPMIVGGTGLYIKACIYDYTFEKQPDEYPELIKKYESMNNEELLDYLQTIDPEQAQAIHPNNRKRLIRACLIYDTTNITKSEIIESQEHKPIYDALIIGCTLPRELLYERINQRVLKMIDLGLLDEIKSLLEKGVTFNDQAMQGIGYREWSKYMSKEMTLDETIAEIQKHSRQFAKRQYTWFNNQTPIHWVDMSDEDAIKKTKELIENWRNRSE</sequence>
<dbReference type="Gene3D" id="1.10.20.140">
    <property type="match status" value="1"/>
</dbReference>
<gene>
    <name evidence="10" type="primary">miaA</name>
    <name evidence="14" type="ORF">SAMN02745191_1353</name>
</gene>
<evidence type="ECO:0000256" key="2">
    <source>
        <dbReference type="ARBA" id="ARBA00003213"/>
    </source>
</evidence>
<evidence type="ECO:0000256" key="11">
    <source>
        <dbReference type="RuleBase" id="RU003783"/>
    </source>
</evidence>
<protein>
    <recommendedName>
        <fullName evidence="10">tRNA dimethylallyltransferase</fullName>
        <ecNumber evidence="10">2.5.1.75</ecNumber>
    </recommendedName>
    <alternativeName>
        <fullName evidence="10">Dimethylallyl diphosphate:tRNA dimethylallyltransferase</fullName>
        <shortName evidence="10">DMAPP:tRNA dimethylallyltransferase</shortName>
        <shortName evidence="10">DMATase</shortName>
    </alternativeName>
    <alternativeName>
        <fullName evidence="10">Isopentenyl-diphosphate:tRNA isopentenyltransferase</fullName>
        <shortName evidence="10">IPP transferase</shortName>
        <shortName evidence="10">IPPT</shortName>
        <shortName evidence="10">IPTase</shortName>
    </alternativeName>
</protein>